<comment type="similarity">
    <text evidence="2">Belongs to the PDCD4 family.</text>
</comment>
<dbReference type="GO" id="GO:0005829">
    <property type="term" value="C:cytosol"/>
    <property type="evidence" value="ECO:0007669"/>
    <property type="project" value="TreeGrafter"/>
</dbReference>
<dbReference type="EMBL" id="KQ458863">
    <property type="protein sequence ID" value="KPJ04696.1"/>
    <property type="molecule type" value="Genomic_DNA"/>
</dbReference>
<name>A0A0N0PAF5_PAPXU</name>
<keyword evidence="9" id="KW-1185">Reference proteome</keyword>
<gene>
    <name evidence="8" type="ORF">RR46_01185</name>
</gene>
<dbReference type="PROSITE" id="PS51366">
    <property type="entry name" value="MI"/>
    <property type="match status" value="2"/>
</dbReference>
<dbReference type="AlphaFoldDB" id="A0A0N0PAF5"/>
<dbReference type="STRING" id="66420.A0A0N0PAF5"/>
<dbReference type="Proteomes" id="UP000053268">
    <property type="component" value="Unassembled WGS sequence"/>
</dbReference>
<evidence type="ECO:0000256" key="5">
    <source>
        <dbReference type="ARBA" id="ARBA00023242"/>
    </source>
</evidence>
<dbReference type="Pfam" id="PF02847">
    <property type="entry name" value="MA3"/>
    <property type="match status" value="2"/>
</dbReference>
<evidence type="ECO:0000313" key="8">
    <source>
        <dbReference type="EMBL" id="KPJ04696.1"/>
    </source>
</evidence>
<dbReference type="SUPFAM" id="SSF48371">
    <property type="entry name" value="ARM repeat"/>
    <property type="match status" value="2"/>
</dbReference>
<sequence>MEVDRIASDSENVAVDENDKSVVEGGAGDAASSHTGRIKRKNRKYGRSNSKEAVGVVSTPLPKYRSWKNSRRPRNGHGRGLPKKGGAGGKGVWGAPGCELLEEYVEDANDPNYDSEAVSNGDIEFKQVIVEADPEEVVLSNWLIRSSGAGGKGVWGAPGCELLEEYVEDANDPNYDSEAVSNGDIEFKQVIVEADPEEVVRKSEPVILEYFEHGDTNAAAEDLLEFVTAKRSHLVCETIVEIALDHKPSHCEMASVLISDLYGRIFSAKDIAYAFERLMEKLPDLVLDTPDAAVLLSNFIARCVADDCLPPRFVHTPSHKELNSHARQAIQRAETLLSMKQGLVRLDNIWGVGGGIRPVKWLIRQIQLLLKEYLTSGDLAEAMRCVRELEVPHFHHELVYETVLLAVEAINSSVEEQLCTFLAELRRCVIVTPDQMDRSCFACRGRKRFVSEGDGGAIKDHALKLRE</sequence>
<feature type="compositionally biased region" description="Basic residues" evidence="6">
    <location>
        <begin position="36"/>
        <end position="46"/>
    </location>
</feature>
<keyword evidence="5" id="KW-0539">Nucleus</keyword>
<dbReference type="FunFam" id="1.25.40.180:FF:000009">
    <property type="entry name" value="programmed cell death protein 4"/>
    <property type="match status" value="1"/>
</dbReference>
<dbReference type="InterPro" id="IPR003891">
    <property type="entry name" value="Initiation_fac_eIF4g_MI"/>
</dbReference>
<evidence type="ECO:0000256" key="6">
    <source>
        <dbReference type="SAM" id="MobiDB-lite"/>
    </source>
</evidence>
<dbReference type="SMART" id="SM00544">
    <property type="entry name" value="MA3"/>
    <property type="match status" value="2"/>
</dbReference>
<evidence type="ECO:0000256" key="4">
    <source>
        <dbReference type="ARBA" id="ARBA00022737"/>
    </source>
</evidence>
<evidence type="ECO:0000313" key="9">
    <source>
        <dbReference type="Proteomes" id="UP000053268"/>
    </source>
</evidence>
<organism evidence="8 9">
    <name type="scientific">Papilio xuthus</name>
    <name type="common">Asian swallowtail butterfly</name>
    <dbReference type="NCBI Taxonomy" id="66420"/>
    <lineage>
        <taxon>Eukaryota</taxon>
        <taxon>Metazoa</taxon>
        <taxon>Ecdysozoa</taxon>
        <taxon>Arthropoda</taxon>
        <taxon>Hexapoda</taxon>
        <taxon>Insecta</taxon>
        <taxon>Pterygota</taxon>
        <taxon>Neoptera</taxon>
        <taxon>Endopterygota</taxon>
        <taxon>Lepidoptera</taxon>
        <taxon>Glossata</taxon>
        <taxon>Ditrysia</taxon>
        <taxon>Papilionoidea</taxon>
        <taxon>Papilionidae</taxon>
        <taxon>Papilioninae</taxon>
        <taxon>Papilio</taxon>
    </lineage>
</organism>
<protein>
    <submittedName>
        <fullName evidence="8">Programmed cell death protein 4</fullName>
    </submittedName>
</protein>
<dbReference type="GO" id="GO:0045892">
    <property type="term" value="P:negative regulation of DNA-templated transcription"/>
    <property type="evidence" value="ECO:0007669"/>
    <property type="project" value="InterPro"/>
</dbReference>
<evidence type="ECO:0000259" key="7">
    <source>
        <dbReference type="PROSITE" id="PS51366"/>
    </source>
</evidence>
<feature type="domain" description="MI" evidence="7">
    <location>
        <begin position="361"/>
        <end position="467"/>
    </location>
</feature>
<proteinExistence type="inferred from homology"/>
<feature type="domain" description="MI" evidence="7">
    <location>
        <begin position="198"/>
        <end position="319"/>
    </location>
</feature>
<dbReference type="InterPro" id="IPR039778">
    <property type="entry name" value="PDCD4"/>
</dbReference>
<comment type="subcellular location">
    <subcellularLocation>
        <location evidence="1">Cytoplasm</location>
    </subcellularLocation>
</comment>
<evidence type="ECO:0000256" key="2">
    <source>
        <dbReference type="ARBA" id="ARBA00005497"/>
    </source>
</evidence>
<feature type="region of interest" description="Disordered" evidence="6">
    <location>
        <begin position="1"/>
        <end position="90"/>
    </location>
</feature>
<evidence type="ECO:0000256" key="3">
    <source>
        <dbReference type="ARBA" id="ARBA00022490"/>
    </source>
</evidence>
<dbReference type="GO" id="GO:0005634">
    <property type="term" value="C:nucleus"/>
    <property type="evidence" value="ECO:0007669"/>
    <property type="project" value="TreeGrafter"/>
</dbReference>
<dbReference type="Gene3D" id="1.25.40.180">
    <property type="match status" value="2"/>
</dbReference>
<dbReference type="PANTHER" id="PTHR12626:SF0">
    <property type="entry name" value="PROGRAMMED CELL DEATH PROTEIN 4"/>
    <property type="match status" value="1"/>
</dbReference>
<reference evidence="8 9" key="1">
    <citation type="journal article" date="2015" name="Nat. Commun.">
        <title>Outbred genome sequencing and CRISPR/Cas9 gene editing in butterflies.</title>
        <authorList>
            <person name="Li X."/>
            <person name="Fan D."/>
            <person name="Zhang W."/>
            <person name="Liu G."/>
            <person name="Zhang L."/>
            <person name="Zhao L."/>
            <person name="Fang X."/>
            <person name="Chen L."/>
            <person name="Dong Y."/>
            <person name="Chen Y."/>
            <person name="Ding Y."/>
            <person name="Zhao R."/>
            <person name="Feng M."/>
            <person name="Zhu Y."/>
            <person name="Feng Y."/>
            <person name="Jiang X."/>
            <person name="Zhu D."/>
            <person name="Xiang H."/>
            <person name="Feng X."/>
            <person name="Li S."/>
            <person name="Wang J."/>
            <person name="Zhang G."/>
            <person name="Kronforst M.R."/>
            <person name="Wang W."/>
        </authorList>
    </citation>
    <scope>NUCLEOTIDE SEQUENCE [LARGE SCALE GENOMIC DNA]</scope>
    <source>
        <strain evidence="8">Ya'a_city_454_Px</strain>
        <tissue evidence="8">Whole body</tissue>
    </source>
</reference>
<evidence type="ECO:0000256" key="1">
    <source>
        <dbReference type="ARBA" id="ARBA00004496"/>
    </source>
</evidence>
<dbReference type="InterPro" id="IPR016024">
    <property type="entry name" value="ARM-type_fold"/>
</dbReference>
<feature type="compositionally biased region" description="Basic residues" evidence="6">
    <location>
        <begin position="65"/>
        <end position="82"/>
    </location>
</feature>
<keyword evidence="3" id="KW-0963">Cytoplasm</keyword>
<accession>A0A0N0PAF5</accession>
<dbReference type="PANTHER" id="PTHR12626">
    <property type="entry name" value="PROGRAMMED CELL DEATH 4"/>
    <property type="match status" value="1"/>
</dbReference>
<keyword evidence="4" id="KW-0677">Repeat</keyword>